<feature type="compositionally biased region" description="Acidic residues" evidence="1">
    <location>
        <begin position="197"/>
        <end position="225"/>
    </location>
</feature>
<reference evidence="2" key="1">
    <citation type="journal article" date="2020" name="Stud. Mycol.">
        <title>101 Dothideomycetes genomes: a test case for predicting lifestyles and emergence of pathogens.</title>
        <authorList>
            <person name="Haridas S."/>
            <person name="Albert R."/>
            <person name="Binder M."/>
            <person name="Bloem J."/>
            <person name="Labutti K."/>
            <person name="Salamov A."/>
            <person name="Andreopoulos B."/>
            <person name="Baker S."/>
            <person name="Barry K."/>
            <person name="Bills G."/>
            <person name="Bluhm B."/>
            <person name="Cannon C."/>
            <person name="Castanera R."/>
            <person name="Culley D."/>
            <person name="Daum C."/>
            <person name="Ezra D."/>
            <person name="Gonzalez J."/>
            <person name="Henrissat B."/>
            <person name="Kuo A."/>
            <person name="Liang C."/>
            <person name="Lipzen A."/>
            <person name="Lutzoni F."/>
            <person name="Magnuson J."/>
            <person name="Mondo S."/>
            <person name="Nolan M."/>
            <person name="Ohm R."/>
            <person name="Pangilinan J."/>
            <person name="Park H.-J."/>
            <person name="Ramirez L."/>
            <person name="Alfaro M."/>
            <person name="Sun H."/>
            <person name="Tritt A."/>
            <person name="Yoshinaga Y."/>
            <person name="Zwiers L.-H."/>
            <person name="Turgeon B."/>
            <person name="Goodwin S."/>
            <person name="Spatafora J."/>
            <person name="Crous P."/>
            <person name="Grigoriev I."/>
        </authorList>
    </citation>
    <scope>NUCLEOTIDE SEQUENCE</scope>
    <source>
        <strain evidence="2">CBS 125425</strain>
    </source>
</reference>
<keyword evidence="3" id="KW-1185">Reference proteome</keyword>
<evidence type="ECO:0000313" key="2">
    <source>
        <dbReference type="EMBL" id="KAF2735563.1"/>
    </source>
</evidence>
<feature type="region of interest" description="Disordered" evidence="1">
    <location>
        <begin position="1"/>
        <end position="58"/>
    </location>
</feature>
<evidence type="ECO:0000256" key="1">
    <source>
        <dbReference type="SAM" id="MobiDB-lite"/>
    </source>
</evidence>
<organism evidence="2 3">
    <name type="scientific">Polyplosphaeria fusca</name>
    <dbReference type="NCBI Taxonomy" id="682080"/>
    <lineage>
        <taxon>Eukaryota</taxon>
        <taxon>Fungi</taxon>
        <taxon>Dikarya</taxon>
        <taxon>Ascomycota</taxon>
        <taxon>Pezizomycotina</taxon>
        <taxon>Dothideomycetes</taxon>
        <taxon>Pleosporomycetidae</taxon>
        <taxon>Pleosporales</taxon>
        <taxon>Tetraplosphaeriaceae</taxon>
        <taxon>Polyplosphaeria</taxon>
    </lineage>
</organism>
<feature type="compositionally biased region" description="Low complexity" evidence="1">
    <location>
        <begin position="124"/>
        <end position="140"/>
    </location>
</feature>
<gene>
    <name evidence="2" type="ORF">EJ04DRAFT_522724</name>
</gene>
<dbReference type="EMBL" id="ML996134">
    <property type="protein sequence ID" value="KAF2735563.1"/>
    <property type="molecule type" value="Genomic_DNA"/>
</dbReference>
<protein>
    <submittedName>
        <fullName evidence="2">Uncharacterized protein</fullName>
    </submittedName>
</protein>
<accession>A0A9P4R2E0</accession>
<feature type="region of interest" description="Disordered" evidence="1">
    <location>
        <begin position="106"/>
        <end position="257"/>
    </location>
</feature>
<feature type="compositionally biased region" description="Polar residues" evidence="1">
    <location>
        <begin position="1"/>
        <end position="24"/>
    </location>
</feature>
<evidence type="ECO:0000313" key="3">
    <source>
        <dbReference type="Proteomes" id="UP000799444"/>
    </source>
</evidence>
<dbReference type="Proteomes" id="UP000799444">
    <property type="component" value="Unassembled WGS sequence"/>
</dbReference>
<feature type="compositionally biased region" description="Basic residues" evidence="1">
    <location>
        <begin position="154"/>
        <end position="165"/>
    </location>
</feature>
<comment type="caution">
    <text evidence="2">The sequence shown here is derived from an EMBL/GenBank/DDBJ whole genome shotgun (WGS) entry which is preliminary data.</text>
</comment>
<sequence>MSRLSNSSFGSIDQVLDQESTSPNPRIREPVSRFQTKTKTETKAASRANTPSPSKYQLPHIYCAMKGATLEYFASVCEEIRKKKDAETSTAVADLTSELSGFSITAGASKGKGKLKEASEEDTAATASTASIASTESTAPEVPPKPTSFAYTTTKKRGRQRHREFRHVTVNQSVLHRVDKAMSKFVSGPTGSTPSDTDPEDEDPGDEDPGDEDPGDEDSMYDEDGDRMTYLGETSERPDDPNDTNQYDKAAPDYPVM</sequence>
<dbReference type="AlphaFoldDB" id="A0A9P4R2E0"/>
<name>A0A9P4R2E0_9PLEO</name>
<proteinExistence type="predicted"/>